<name>A0A8K0GEF6_IGNLU</name>
<accession>A0A8K0GEF6</accession>
<comment type="caution">
    <text evidence="2">The sequence shown here is derived from an EMBL/GenBank/DDBJ whole genome shotgun (WGS) entry which is preliminary data.</text>
</comment>
<feature type="compositionally biased region" description="Polar residues" evidence="1">
    <location>
        <begin position="70"/>
        <end position="81"/>
    </location>
</feature>
<dbReference type="EMBL" id="VTPC01003276">
    <property type="protein sequence ID" value="KAF2898767.1"/>
    <property type="molecule type" value="Genomic_DNA"/>
</dbReference>
<keyword evidence="3" id="KW-1185">Reference proteome</keyword>
<gene>
    <name evidence="2" type="ORF">ILUMI_07408</name>
</gene>
<feature type="compositionally biased region" description="Gly residues" evidence="1">
    <location>
        <begin position="1"/>
        <end position="10"/>
    </location>
</feature>
<dbReference type="OrthoDB" id="6157464at2759"/>
<evidence type="ECO:0000313" key="3">
    <source>
        <dbReference type="Proteomes" id="UP000801492"/>
    </source>
</evidence>
<sequence>MPAGKEGGGSTEERRGSNAAKRETFRPPWVKEGPDGLPPKPSNLWSKTRQASKDGSAPESAAAPKKPSTVKVSQAQPQENGASAKEHTFVKPQLKPVPPKEPKLQSREVKIPIKLNSVKDMPPEVKKPPLSKTNSIRGDDGNIEKAIPTERNAIIRQESLKKITAPKAPPMPPPAPAFPRPTELKPLSIKQLSQIEQLKARPKVRPDWTAVLKEVEGGRKLKHVECNDRSKPLLPKVKVKETDKEQFIYESEKSEKETSHNQLLKEVSIIYIW</sequence>
<protein>
    <submittedName>
        <fullName evidence="2">Uncharacterized protein</fullName>
    </submittedName>
</protein>
<organism evidence="2 3">
    <name type="scientific">Ignelater luminosus</name>
    <name type="common">Cucubano</name>
    <name type="synonym">Pyrophorus luminosus</name>
    <dbReference type="NCBI Taxonomy" id="2038154"/>
    <lineage>
        <taxon>Eukaryota</taxon>
        <taxon>Metazoa</taxon>
        <taxon>Ecdysozoa</taxon>
        <taxon>Arthropoda</taxon>
        <taxon>Hexapoda</taxon>
        <taxon>Insecta</taxon>
        <taxon>Pterygota</taxon>
        <taxon>Neoptera</taxon>
        <taxon>Endopterygota</taxon>
        <taxon>Coleoptera</taxon>
        <taxon>Polyphaga</taxon>
        <taxon>Elateriformia</taxon>
        <taxon>Elateroidea</taxon>
        <taxon>Elateridae</taxon>
        <taxon>Agrypninae</taxon>
        <taxon>Pyrophorini</taxon>
        <taxon>Ignelater</taxon>
    </lineage>
</organism>
<feature type="compositionally biased region" description="Basic and acidic residues" evidence="1">
    <location>
        <begin position="98"/>
        <end position="111"/>
    </location>
</feature>
<evidence type="ECO:0000256" key="1">
    <source>
        <dbReference type="SAM" id="MobiDB-lite"/>
    </source>
</evidence>
<reference evidence="2" key="1">
    <citation type="submission" date="2019-08" db="EMBL/GenBank/DDBJ databases">
        <title>The genome of the North American firefly Photinus pyralis.</title>
        <authorList>
            <consortium name="Photinus pyralis genome working group"/>
            <person name="Fallon T.R."/>
            <person name="Sander Lower S.E."/>
            <person name="Weng J.-K."/>
        </authorList>
    </citation>
    <scope>NUCLEOTIDE SEQUENCE</scope>
    <source>
        <strain evidence="2">TRF0915ILg1</strain>
        <tissue evidence="2">Whole body</tissue>
    </source>
</reference>
<dbReference type="AlphaFoldDB" id="A0A8K0GEF6"/>
<feature type="compositionally biased region" description="Pro residues" evidence="1">
    <location>
        <begin position="167"/>
        <end position="179"/>
    </location>
</feature>
<feature type="region of interest" description="Disordered" evidence="1">
    <location>
        <begin position="1"/>
        <end position="182"/>
    </location>
</feature>
<evidence type="ECO:0000313" key="2">
    <source>
        <dbReference type="EMBL" id="KAF2898767.1"/>
    </source>
</evidence>
<dbReference type="Proteomes" id="UP000801492">
    <property type="component" value="Unassembled WGS sequence"/>
</dbReference>
<proteinExistence type="predicted"/>
<feature type="compositionally biased region" description="Low complexity" evidence="1">
    <location>
        <begin position="57"/>
        <end position="67"/>
    </location>
</feature>
<feature type="compositionally biased region" description="Basic and acidic residues" evidence="1">
    <location>
        <begin position="11"/>
        <end position="25"/>
    </location>
</feature>